<name>A0A6C0BCQ6_9ZZZZ</name>
<protein>
    <submittedName>
        <fullName evidence="1">Uncharacterized protein</fullName>
    </submittedName>
</protein>
<evidence type="ECO:0000313" key="1">
    <source>
        <dbReference type="EMBL" id="QHS89896.1"/>
    </source>
</evidence>
<accession>A0A6C0BCQ6</accession>
<dbReference type="EMBL" id="MN739120">
    <property type="protein sequence ID" value="QHS89896.1"/>
    <property type="molecule type" value="Genomic_DNA"/>
</dbReference>
<reference evidence="1" key="1">
    <citation type="journal article" date="2020" name="Nature">
        <title>Giant virus diversity and host interactions through global metagenomics.</title>
        <authorList>
            <person name="Schulz F."/>
            <person name="Roux S."/>
            <person name="Paez-Espino D."/>
            <person name="Jungbluth S."/>
            <person name="Walsh D.A."/>
            <person name="Denef V.J."/>
            <person name="McMahon K.D."/>
            <person name="Konstantinidis K.T."/>
            <person name="Eloe-Fadrosh E.A."/>
            <person name="Kyrpides N.C."/>
            <person name="Woyke T."/>
        </authorList>
    </citation>
    <scope>NUCLEOTIDE SEQUENCE</scope>
    <source>
        <strain evidence="1">GVMAG-M-3300010160-4</strain>
    </source>
</reference>
<proteinExistence type="predicted"/>
<dbReference type="AlphaFoldDB" id="A0A6C0BCQ6"/>
<organism evidence="1">
    <name type="scientific">viral metagenome</name>
    <dbReference type="NCBI Taxonomy" id="1070528"/>
    <lineage>
        <taxon>unclassified sequences</taxon>
        <taxon>metagenomes</taxon>
        <taxon>organismal metagenomes</taxon>
    </lineage>
</organism>
<sequence>MRTFLVLNFSKIQFKRLYLHIKIKYKTLLY</sequence>